<accession>A0A1F8BC68</accession>
<protein>
    <submittedName>
        <fullName evidence="1">Uncharacterized protein</fullName>
    </submittedName>
</protein>
<proteinExistence type="predicted"/>
<reference evidence="1 2" key="1">
    <citation type="journal article" date="2016" name="Nat. Commun.">
        <title>Thousands of microbial genomes shed light on interconnected biogeochemical processes in an aquifer system.</title>
        <authorList>
            <person name="Anantharaman K."/>
            <person name="Brown C.T."/>
            <person name="Hug L.A."/>
            <person name="Sharon I."/>
            <person name="Castelle C.J."/>
            <person name="Probst A.J."/>
            <person name="Thomas B.C."/>
            <person name="Singh A."/>
            <person name="Wilkins M.J."/>
            <person name="Karaoz U."/>
            <person name="Brodie E.L."/>
            <person name="Williams K.H."/>
            <person name="Hubbard S.S."/>
            <person name="Banfield J.F."/>
        </authorList>
    </citation>
    <scope>NUCLEOTIDE SEQUENCE [LARGE SCALE GENOMIC DNA]</scope>
</reference>
<dbReference type="AlphaFoldDB" id="A0A1F8BC68"/>
<gene>
    <name evidence="1" type="ORF">A3A52_02765</name>
</gene>
<organism evidence="1 2">
    <name type="scientific">Candidatus Woesebacteria bacterium RIFCSPLOWO2_01_FULL_39_14</name>
    <dbReference type="NCBI Taxonomy" id="1802518"/>
    <lineage>
        <taxon>Bacteria</taxon>
        <taxon>Candidatus Woeseibacteriota</taxon>
    </lineage>
</organism>
<dbReference type="Proteomes" id="UP000177060">
    <property type="component" value="Unassembled WGS sequence"/>
</dbReference>
<sequence length="80" mass="9264">MKKSAFKPDIIIIDIEYPGHEPAIKNILLTKLRRDKEREPGIYFSKIGKKDPAHLAAIQTFRGKEKSNETVSWKEMLKLI</sequence>
<evidence type="ECO:0000313" key="1">
    <source>
        <dbReference type="EMBL" id="OGM61641.1"/>
    </source>
</evidence>
<dbReference type="EMBL" id="MGHE01000039">
    <property type="protein sequence ID" value="OGM61641.1"/>
    <property type="molecule type" value="Genomic_DNA"/>
</dbReference>
<name>A0A1F8BC68_9BACT</name>
<evidence type="ECO:0000313" key="2">
    <source>
        <dbReference type="Proteomes" id="UP000177060"/>
    </source>
</evidence>
<comment type="caution">
    <text evidence="1">The sequence shown here is derived from an EMBL/GenBank/DDBJ whole genome shotgun (WGS) entry which is preliminary data.</text>
</comment>